<dbReference type="SUPFAM" id="SSF56112">
    <property type="entry name" value="Protein kinase-like (PK-like)"/>
    <property type="match status" value="1"/>
</dbReference>
<dbReference type="PROSITE" id="PS50290">
    <property type="entry name" value="PI3_4_KINASE_3"/>
    <property type="match status" value="1"/>
</dbReference>
<dbReference type="GO" id="GO:0016020">
    <property type="term" value="C:membrane"/>
    <property type="evidence" value="ECO:0007669"/>
    <property type="project" value="TreeGrafter"/>
</dbReference>
<dbReference type="OrthoDB" id="10264149at2759"/>
<dbReference type="InterPro" id="IPR018936">
    <property type="entry name" value="PI3/4_kinase_CS"/>
</dbReference>
<dbReference type="Gene3D" id="1.25.40.70">
    <property type="entry name" value="Phosphatidylinositol 3-kinase, accessory domain (PIK)"/>
    <property type="match status" value="1"/>
</dbReference>
<evidence type="ECO:0000256" key="2">
    <source>
        <dbReference type="ARBA" id="ARBA00004123"/>
    </source>
</evidence>
<dbReference type="GO" id="GO:0004430">
    <property type="term" value="F:1-phosphatidylinositol 4-kinase activity"/>
    <property type="evidence" value="ECO:0007669"/>
    <property type="project" value="UniProtKB-EC"/>
</dbReference>
<dbReference type="GO" id="GO:0044011">
    <property type="term" value="P:single-species biofilm formation on inanimate substrate"/>
    <property type="evidence" value="ECO:0007669"/>
    <property type="project" value="UniProtKB-ARBA"/>
</dbReference>
<comment type="caution">
    <text evidence="14">The sequence shown here is derived from an EMBL/GenBank/DDBJ whole genome shotgun (WGS) entry which is preliminary data.</text>
</comment>
<feature type="compositionally biased region" description="Polar residues" evidence="11">
    <location>
        <begin position="304"/>
        <end position="318"/>
    </location>
</feature>
<dbReference type="GO" id="GO:0044182">
    <property type="term" value="P:filamentous growth of a population of unicellular organisms"/>
    <property type="evidence" value="ECO:0007669"/>
    <property type="project" value="UniProtKB-ARBA"/>
</dbReference>
<feature type="domain" description="PI3K/PI4K catalytic" evidence="12">
    <location>
        <begin position="647"/>
        <end position="929"/>
    </location>
</feature>
<dbReference type="GO" id="GO:0005634">
    <property type="term" value="C:nucleus"/>
    <property type="evidence" value="ECO:0007669"/>
    <property type="project" value="UniProtKB-SubCell"/>
</dbReference>
<dbReference type="AlphaFoldDB" id="A0A8H7ZFN4"/>
<evidence type="ECO:0000313" key="14">
    <source>
        <dbReference type="EMBL" id="KAG5418590.1"/>
    </source>
</evidence>
<organism evidence="14 15">
    <name type="scientific">Candida metapsilosis</name>
    <dbReference type="NCBI Taxonomy" id="273372"/>
    <lineage>
        <taxon>Eukaryota</taxon>
        <taxon>Fungi</taxon>
        <taxon>Dikarya</taxon>
        <taxon>Ascomycota</taxon>
        <taxon>Saccharomycotina</taxon>
        <taxon>Pichiomycetes</taxon>
        <taxon>Debaryomycetaceae</taxon>
        <taxon>Candida/Lodderomyces clade</taxon>
        <taxon>Candida</taxon>
    </lineage>
</organism>
<dbReference type="InterPro" id="IPR016024">
    <property type="entry name" value="ARM-type_fold"/>
</dbReference>
<dbReference type="Proteomes" id="UP000669133">
    <property type="component" value="Unassembled WGS sequence"/>
</dbReference>
<dbReference type="FunFam" id="3.30.1010.10:FF:000021">
    <property type="entry name" value="Phosphatidylinositol 4-kinase"/>
    <property type="match status" value="1"/>
</dbReference>
<evidence type="ECO:0000259" key="12">
    <source>
        <dbReference type="PROSITE" id="PS50290"/>
    </source>
</evidence>
<dbReference type="Pfam" id="PF00454">
    <property type="entry name" value="PI3_PI4_kinase"/>
    <property type="match status" value="1"/>
</dbReference>
<dbReference type="FunFam" id="1.10.1070.11:FF:000016">
    <property type="entry name" value="PIK1p Phosphatidylinositol 4-kinase"/>
    <property type="match status" value="1"/>
</dbReference>
<feature type="compositionally biased region" description="Basic and acidic residues" evidence="11">
    <location>
        <begin position="212"/>
        <end position="223"/>
    </location>
</feature>
<keyword evidence="5" id="KW-0808">Transferase</keyword>
<gene>
    <name evidence="14" type="ORF">I9W82_004118</name>
</gene>
<evidence type="ECO:0000256" key="5">
    <source>
        <dbReference type="ARBA" id="ARBA00022679"/>
    </source>
</evidence>
<dbReference type="InterPro" id="IPR042236">
    <property type="entry name" value="PI3K_accessory_sf"/>
</dbReference>
<keyword evidence="7" id="KW-0418">Kinase</keyword>
<feature type="region of interest" description="Disordered" evidence="11">
    <location>
        <begin position="302"/>
        <end position="349"/>
    </location>
</feature>
<dbReference type="RefSeq" id="XP_067547706.1">
    <property type="nucleotide sequence ID" value="XM_067693157.1"/>
</dbReference>
<dbReference type="GO" id="GO:0048015">
    <property type="term" value="P:phosphatidylinositol-mediated signaling"/>
    <property type="evidence" value="ECO:0007669"/>
    <property type="project" value="TreeGrafter"/>
</dbReference>
<evidence type="ECO:0000256" key="11">
    <source>
        <dbReference type="SAM" id="MobiDB-lite"/>
    </source>
</evidence>
<dbReference type="GO" id="GO:0005524">
    <property type="term" value="F:ATP binding"/>
    <property type="evidence" value="ECO:0007669"/>
    <property type="project" value="UniProtKB-KW"/>
</dbReference>
<dbReference type="PANTHER" id="PTHR10048">
    <property type="entry name" value="PHOSPHATIDYLINOSITOL KINASE"/>
    <property type="match status" value="1"/>
</dbReference>
<evidence type="ECO:0000256" key="4">
    <source>
        <dbReference type="ARBA" id="ARBA00012169"/>
    </source>
</evidence>
<evidence type="ECO:0000256" key="1">
    <source>
        <dbReference type="ARBA" id="ARBA00001686"/>
    </source>
</evidence>
<comment type="similarity">
    <text evidence="3">Belongs to the PI3/PI4-kinase family. Type III PI4K subfamily.</text>
</comment>
<evidence type="ECO:0000256" key="3">
    <source>
        <dbReference type="ARBA" id="ARBA00006209"/>
    </source>
</evidence>
<dbReference type="InterPro" id="IPR021601">
    <property type="entry name" value="Phosphatidylino_kinase_fungi"/>
</dbReference>
<dbReference type="PROSITE" id="PS51545">
    <property type="entry name" value="PIK_HELICAL"/>
    <property type="match status" value="1"/>
</dbReference>
<dbReference type="Pfam" id="PF11522">
    <property type="entry name" value="Pik1"/>
    <property type="match status" value="1"/>
</dbReference>
<dbReference type="Gene3D" id="1.10.1070.11">
    <property type="entry name" value="Phosphatidylinositol 3-/4-kinase, catalytic domain"/>
    <property type="match status" value="1"/>
</dbReference>
<comment type="catalytic activity">
    <reaction evidence="1">
        <text>a 1,2-diacyl-sn-glycero-3-phospho-(1D-myo-inositol) + ATP = a 1,2-diacyl-sn-glycero-3-phospho-(1D-myo-inositol 4-phosphate) + ADP + H(+)</text>
        <dbReference type="Rhea" id="RHEA:19877"/>
        <dbReference type="ChEBI" id="CHEBI:15378"/>
        <dbReference type="ChEBI" id="CHEBI:30616"/>
        <dbReference type="ChEBI" id="CHEBI:57880"/>
        <dbReference type="ChEBI" id="CHEBI:58178"/>
        <dbReference type="ChEBI" id="CHEBI:456216"/>
        <dbReference type="EC" id="2.7.1.67"/>
    </reaction>
</comment>
<dbReference type="PANTHER" id="PTHR10048:SF22">
    <property type="entry name" value="PHOSPHATIDYLINOSITOL 4-KINASE BETA"/>
    <property type="match status" value="1"/>
</dbReference>
<dbReference type="GeneID" id="93652747"/>
<dbReference type="Gene3D" id="3.30.1010.10">
    <property type="entry name" value="Phosphatidylinositol 3-kinase Catalytic Subunit, Chain A, domain 4"/>
    <property type="match status" value="1"/>
</dbReference>
<dbReference type="InterPro" id="IPR000403">
    <property type="entry name" value="PI3/4_kinase_cat_dom"/>
</dbReference>
<evidence type="ECO:0000256" key="6">
    <source>
        <dbReference type="ARBA" id="ARBA00022741"/>
    </source>
</evidence>
<dbReference type="InterPro" id="IPR011009">
    <property type="entry name" value="Kinase-like_dom_sf"/>
</dbReference>
<evidence type="ECO:0000256" key="9">
    <source>
        <dbReference type="ARBA" id="ARBA00023242"/>
    </source>
</evidence>
<proteinExistence type="inferred from homology"/>
<reference evidence="14 15" key="1">
    <citation type="submission" date="2020-12" db="EMBL/GenBank/DDBJ databases">
        <title>Effect of drift, selection, and recombination on the evolution of hybrid genomes in Candida yeast pathogens.</title>
        <authorList>
            <person name="Mixao V."/>
            <person name="Ksiezopolska E."/>
            <person name="Saus E."/>
            <person name="Boekhout T."/>
            <person name="Gacser A."/>
            <person name="Gabaldon T."/>
        </authorList>
    </citation>
    <scope>NUCLEOTIDE SEQUENCE [LARGE SCALE GENOMIC DNA]</scope>
    <source>
        <strain evidence="14 15">BP57</strain>
    </source>
</reference>
<comment type="function">
    <text evidence="10">Acts on phosphatidylinositol (PI) in the first committed step in the production of the second messenger inositol 1,4,5,-trisphosphate.</text>
</comment>
<dbReference type="GO" id="GO:0043001">
    <property type="term" value="P:Golgi to plasma membrane protein transport"/>
    <property type="evidence" value="ECO:0007669"/>
    <property type="project" value="UniProtKB-ARBA"/>
</dbReference>
<protein>
    <recommendedName>
        <fullName evidence="4">1-phosphatidylinositol 4-kinase</fullName>
        <ecNumber evidence="4">2.7.1.67</ecNumber>
    </recommendedName>
</protein>
<dbReference type="PROSITE" id="PS00916">
    <property type="entry name" value="PI3_4_KINASE_2"/>
    <property type="match status" value="1"/>
</dbReference>
<evidence type="ECO:0000313" key="15">
    <source>
        <dbReference type="Proteomes" id="UP000669133"/>
    </source>
</evidence>
<feature type="region of interest" description="Disordered" evidence="11">
    <location>
        <begin position="199"/>
        <end position="260"/>
    </location>
</feature>
<dbReference type="InterPro" id="IPR036940">
    <property type="entry name" value="PI3/4_kinase_cat_sf"/>
</dbReference>
<keyword evidence="6" id="KW-0547">Nucleotide-binding</keyword>
<dbReference type="GO" id="GO:0046854">
    <property type="term" value="P:phosphatidylinositol phosphate biosynthetic process"/>
    <property type="evidence" value="ECO:0007669"/>
    <property type="project" value="InterPro"/>
</dbReference>
<dbReference type="EMBL" id="JAEOAQ010000005">
    <property type="protein sequence ID" value="KAG5418590.1"/>
    <property type="molecule type" value="Genomic_DNA"/>
</dbReference>
<dbReference type="GO" id="GO:0005737">
    <property type="term" value="C:cytoplasm"/>
    <property type="evidence" value="ECO:0007669"/>
    <property type="project" value="TreeGrafter"/>
</dbReference>
<accession>A0A8H7ZFN4</accession>
<feature type="domain" description="PIK helical" evidence="13">
    <location>
        <begin position="1"/>
        <end position="119"/>
    </location>
</feature>
<feature type="region of interest" description="Disordered" evidence="11">
    <location>
        <begin position="538"/>
        <end position="564"/>
    </location>
</feature>
<feature type="compositionally biased region" description="Low complexity" evidence="11">
    <location>
        <begin position="202"/>
        <end position="211"/>
    </location>
</feature>
<keyword evidence="8" id="KW-0067">ATP-binding</keyword>
<dbReference type="SMART" id="SM00146">
    <property type="entry name" value="PI3Kc"/>
    <property type="match status" value="1"/>
</dbReference>
<evidence type="ECO:0000256" key="10">
    <source>
        <dbReference type="ARBA" id="ARBA00053476"/>
    </source>
</evidence>
<feature type="compositionally biased region" description="Polar residues" evidence="11">
    <location>
        <begin position="547"/>
        <end position="557"/>
    </location>
</feature>
<feature type="compositionally biased region" description="Polar residues" evidence="11">
    <location>
        <begin position="230"/>
        <end position="251"/>
    </location>
</feature>
<dbReference type="EC" id="2.7.1.67" evidence="4"/>
<dbReference type="SUPFAM" id="SSF48371">
    <property type="entry name" value="ARM repeat"/>
    <property type="match status" value="1"/>
</dbReference>
<dbReference type="InterPro" id="IPR057754">
    <property type="entry name" value="PI4-kinase_beta/PIK1_cat"/>
</dbReference>
<evidence type="ECO:0000259" key="13">
    <source>
        <dbReference type="PROSITE" id="PS51545"/>
    </source>
</evidence>
<comment type="subcellular location">
    <subcellularLocation>
        <location evidence="2">Nucleus</location>
    </subcellularLocation>
</comment>
<dbReference type="CDD" id="cd05168">
    <property type="entry name" value="PI4Kc_III_beta"/>
    <property type="match status" value="1"/>
</dbReference>
<name>A0A8H7ZFN4_9ASCO</name>
<keyword evidence="15" id="KW-1185">Reference proteome</keyword>
<evidence type="ECO:0000256" key="7">
    <source>
        <dbReference type="ARBA" id="ARBA00022777"/>
    </source>
</evidence>
<dbReference type="InterPro" id="IPR001263">
    <property type="entry name" value="PI3K_accessory_dom"/>
</dbReference>
<dbReference type="Gene3D" id="6.10.140.1260">
    <property type="match status" value="1"/>
</dbReference>
<sequence length="946" mass="107399">MSQKERLRKDIYSSQLSLLQCIDLLRENAGSIGIHHALVQRLHSFSYEELEFFIPQFIQLLVTFETESMALEELMLRYSEIYPHFSLVVFWMLQAKLFELRNEPASYAFQVVRNFINKLQSILFNVENPKSGFKEFRENLHPALVLSGAMVSSFALPNAHGYVLPIIKSQGKQQKSLIFKLANFHKNLTRNLTLKNQKMSEEAYSSSASEYQESRENRRKTPELPDLQNLRGTTPNCSQDSLESSRGNNTDGKVLSRSEYSKEAAFSSVSDEWRINTNIKLKKGRTRGRALSSDIPERKEIDVNLSSQSLPDLPTSRSEIGPYTTESESELVLNRNSTDAGTKRVSSQSLSSKSKSYQELLKILRVNYSKNETEFIMSLQDISMRLASVPKAARVSALRAELAIINESLLPSEIDIPQLLPVTSNKNKKFHKILKLSINEACVLNSAERVPYLLLIEYLSDELDFNPFTEYNQRLINRKLQESDSKRSYELNHNDVESLSSDVKSIPNQEGLDSIGNIETDLGELSILGSRRESREWAASRVGSKSPRLSQDGTKSPSLAAPGVTNPVDSSVLADQMRIASVMLQQLENSGQANTQQFIAIKTRIIDSMISLQDQFESIDYEIMKELKTDEQDAGQRKLENDFKISEDWNEKKQRIRKASAYGHLKNWDLCSVIVKNGDDLPQEAFACQLITMISNIWKKHRVPFWTKRMKILITSANAGLVETITNAMSIHSIKKSLTELSIASGSNTKGRIFTLRDYFEKLYGGESSRKYKQAQENFARSLASYSIICYVLQIKDRHNGNIMLDHEGHIIHIDFGFLLGNSPGSNIGFEAAPFKLTTEYVDLLGGIESQFYQLFVEVCKDCFKVLRKESDQIVSIVQLMQKDSSLPCFNNGESTSVMLEQRLQLSLPDEAIDQFVEISLVGKSLNSMYTRLYDQFQMITQGIYN</sequence>
<evidence type="ECO:0000256" key="8">
    <source>
        <dbReference type="ARBA" id="ARBA00022840"/>
    </source>
</evidence>
<keyword evidence="9" id="KW-0539">Nucleus</keyword>
<dbReference type="InterPro" id="IPR015433">
    <property type="entry name" value="PI3/4_kinase"/>
</dbReference>